<name>A0A2H5QTU7_CITUN</name>
<proteinExistence type="predicted"/>
<dbReference type="Proteomes" id="UP000236630">
    <property type="component" value="Unassembled WGS sequence"/>
</dbReference>
<evidence type="ECO:0000313" key="2">
    <source>
        <dbReference type="Proteomes" id="UP000236630"/>
    </source>
</evidence>
<evidence type="ECO:0000313" key="1">
    <source>
        <dbReference type="EMBL" id="GAY67705.1"/>
    </source>
</evidence>
<gene>
    <name evidence="1" type="ORF">CUMW_258720</name>
</gene>
<comment type="caution">
    <text evidence="1">The sequence shown here is derived from an EMBL/GenBank/DDBJ whole genome shotgun (WGS) entry which is preliminary data.</text>
</comment>
<accession>A0A2H5QTU7</accession>
<keyword evidence="2" id="KW-1185">Reference proteome</keyword>
<dbReference type="EMBL" id="BDQV01000751">
    <property type="protein sequence ID" value="GAY67705.1"/>
    <property type="molecule type" value="Genomic_DNA"/>
</dbReference>
<sequence length="74" mass="8722">MVSTFEKAWRCLEEESVGIIGLWKIFTQINNKFLDSPNNFDVAIWVVVCQDLQPQKFREKIGKKKGLFDESWKN</sequence>
<organism evidence="1 2">
    <name type="scientific">Citrus unshiu</name>
    <name type="common">Satsuma mandarin</name>
    <name type="synonym">Citrus nobilis var. unshiu</name>
    <dbReference type="NCBI Taxonomy" id="55188"/>
    <lineage>
        <taxon>Eukaryota</taxon>
        <taxon>Viridiplantae</taxon>
        <taxon>Streptophyta</taxon>
        <taxon>Embryophyta</taxon>
        <taxon>Tracheophyta</taxon>
        <taxon>Spermatophyta</taxon>
        <taxon>Magnoliopsida</taxon>
        <taxon>eudicotyledons</taxon>
        <taxon>Gunneridae</taxon>
        <taxon>Pentapetalae</taxon>
        <taxon>rosids</taxon>
        <taxon>malvids</taxon>
        <taxon>Sapindales</taxon>
        <taxon>Rutaceae</taxon>
        <taxon>Aurantioideae</taxon>
        <taxon>Citrus</taxon>
    </lineage>
</organism>
<reference evidence="1 2" key="1">
    <citation type="journal article" date="2017" name="Front. Genet.">
        <title>Draft sequencing of the heterozygous diploid genome of Satsuma (Citrus unshiu Marc.) using a hybrid assembly approach.</title>
        <authorList>
            <person name="Shimizu T."/>
            <person name="Tanizawa Y."/>
            <person name="Mochizuki T."/>
            <person name="Nagasaki H."/>
            <person name="Yoshioka T."/>
            <person name="Toyoda A."/>
            <person name="Fujiyama A."/>
            <person name="Kaminuma E."/>
            <person name="Nakamura Y."/>
        </authorList>
    </citation>
    <scope>NUCLEOTIDE SEQUENCE [LARGE SCALE GENOMIC DNA]</scope>
    <source>
        <strain evidence="2">cv. Miyagawa wase</strain>
    </source>
</reference>
<dbReference type="AlphaFoldDB" id="A0A2H5QTU7"/>
<protein>
    <submittedName>
        <fullName evidence="1">Uncharacterized protein</fullName>
    </submittedName>
</protein>